<dbReference type="Proteomes" id="UP000494165">
    <property type="component" value="Unassembled WGS sequence"/>
</dbReference>
<feature type="chain" id="PRO_5035758162" evidence="1">
    <location>
        <begin position="20"/>
        <end position="309"/>
    </location>
</feature>
<organism evidence="2 3">
    <name type="scientific">Cloeon dipterum</name>
    <dbReference type="NCBI Taxonomy" id="197152"/>
    <lineage>
        <taxon>Eukaryota</taxon>
        <taxon>Metazoa</taxon>
        <taxon>Ecdysozoa</taxon>
        <taxon>Arthropoda</taxon>
        <taxon>Hexapoda</taxon>
        <taxon>Insecta</taxon>
        <taxon>Pterygota</taxon>
        <taxon>Palaeoptera</taxon>
        <taxon>Ephemeroptera</taxon>
        <taxon>Pisciforma</taxon>
        <taxon>Baetidae</taxon>
        <taxon>Cloeon</taxon>
    </lineage>
</organism>
<proteinExistence type="predicted"/>
<dbReference type="AlphaFoldDB" id="A0A8S1DFK8"/>
<dbReference type="Gene3D" id="1.10.238.270">
    <property type="match status" value="1"/>
</dbReference>
<keyword evidence="3" id="KW-1185">Reference proteome</keyword>
<evidence type="ECO:0000313" key="3">
    <source>
        <dbReference type="Proteomes" id="UP000494165"/>
    </source>
</evidence>
<feature type="signal peptide" evidence="1">
    <location>
        <begin position="1"/>
        <end position="19"/>
    </location>
</feature>
<evidence type="ECO:0000313" key="2">
    <source>
        <dbReference type="EMBL" id="CAB3382419.1"/>
    </source>
</evidence>
<sequence length="309" mass="34887">MLHIRLLFFLVLTLTIADAQLTKNGLLLNRNYNAQEFYCVAQCLGLVTPTKPPKKVIESRLSTTTQTPKNAKIVVAPRSASISRSRHIRPRILSGKPDNCSALNFINMDDCCSKTPRNYMFSTVDLEQCYGSKAKNIPLSFLEILDDYVLNQVQGSFQGPGSIDLNLPSTKKRFGNAICFAECLLKRKGLNLDRRGKVDFDRFGQEITKNVAKEWKQIIITAVNDCAAAIPVVHPNKKVQSDKGGKRARGGYRKDSCYTQPFLLLQCVKKSVLLSCPAPNQVVKCEWSFKDISYYLIENYFMKKIFQLN</sequence>
<comment type="caution">
    <text evidence="2">The sequence shown here is derived from an EMBL/GenBank/DDBJ whole genome shotgun (WGS) entry which is preliminary data.</text>
</comment>
<gene>
    <name evidence="2" type="ORF">CLODIP_2_CD15718</name>
</gene>
<evidence type="ECO:0000256" key="1">
    <source>
        <dbReference type="SAM" id="SignalP"/>
    </source>
</evidence>
<reference evidence="2 3" key="1">
    <citation type="submission" date="2020-04" db="EMBL/GenBank/DDBJ databases">
        <authorList>
            <person name="Alioto T."/>
            <person name="Alioto T."/>
            <person name="Gomez Garrido J."/>
        </authorList>
    </citation>
    <scope>NUCLEOTIDE SEQUENCE [LARGE SCALE GENOMIC DNA]</scope>
</reference>
<protein>
    <submittedName>
        <fullName evidence="2">Uncharacterized protein</fullName>
    </submittedName>
</protein>
<name>A0A8S1DFK8_9INSE</name>
<dbReference type="EMBL" id="CADEPI010000270">
    <property type="protein sequence ID" value="CAB3382419.1"/>
    <property type="molecule type" value="Genomic_DNA"/>
</dbReference>
<accession>A0A8S1DFK8</accession>
<keyword evidence="1" id="KW-0732">Signal</keyword>